<dbReference type="InterPro" id="IPR050373">
    <property type="entry name" value="Fibrinogen_C-term_domain"/>
</dbReference>
<dbReference type="InterPro" id="IPR014716">
    <property type="entry name" value="Fibrinogen_a/b/g_C_1"/>
</dbReference>
<comment type="caution">
    <text evidence="3">The sequence shown here is derived from an EMBL/GenBank/DDBJ whole genome shotgun (WGS) entry which is preliminary data.</text>
</comment>
<evidence type="ECO:0000313" key="3">
    <source>
        <dbReference type="EMBL" id="CAJ0583641.1"/>
    </source>
</evidence>
<sequence>MPMRGPFHVDAHRPGPELDPCLAAERRLKTTTFSKRMKCGICVMALLIMGIIIFAVAIYTLIAEAASPSAPALGRTTTTTKRPLTTPAQIKAAKILPPKQKPKPKVVHPKSITRSNITYPSCAHVKAAKLPSGVYTLKPAGREFEALCDSSVAGGGWTTIQKRISSETSFYNRTWEEYKNGFGDLHENHWLGLQSMYELQNASSTPHTLRIELHGDYCVDASKCSGMPDGEWWGEWQFSLGNEASGYRLNLITRLKGTLNNKTDHFLTSHNGVPFTTFDRDNDREPEANCAQIRMFGGWWHIDCGYTALNGAYGDSAPKRRYQYWYHEHDSIGYYIHPKKSFIFMR</sequence>
<dbReference type="Gene3D" id="4.10.530.10">
    <property type="entry name" value="Gamma-fibrinogen Carboxyl Terminal Fragment, domain 2"/>
    <property type="match status" value="1"/>
</dbReference>
<name>A0AA36GFT5_9BILA</name>
<dbReference type="PROSITE" id="PS51406">
    <property type="entry name" value="FIBRINOGEN_C_2"/>
    <property type="match status" value="1"/>
</dbReference>
<protein>
    <recommendedName>
        <fullName evidence="2">Fibrinogen C-terminal domain-containing protein</fullName>
    </recommendedName>
</protein>
<keyword evidence="1" id="KW-0812">Transmembrane</keyword>
<dbReference type="PANTHER" id="PTHR19143">
    <property type="entry name" value="FIBRINOGEN/TENASCIN/ANGIOPOEITIN"/>
    <property type="match status" value="1"/>
</dbReference>
<accession>A0AA36GFT5</accession>
<dbReference type="EMBL" id="CATQJA010002665">
    <property type="protein sequence ID" value="CAJ0583641.1"/>
    <property type="molecule type" value="Genomic_DNA"/>
</dbReference>
<dbReference type="Gene3D" id="3.90.215.10">
    <property type="entry name" value="Gamma Fibrinogen, chain A, domain 1"/>
    <property type="match status" value="1"/>
</dbReference>
<feature type="domain" description="Fibrinogen C-terminal" evidence="2">
    <location>
        <begin position="113"/>
        <end position="346"/>
    </location>
</feature>
<feature type="non-terminal residue" evidence="3">
    <location>
        <position position="1"/>
    </location>
</feature>
<reference evidence="3" key="1">
    <citation type="submission" date="2023-06" db="EMBL/GenBank/DDBJ databases">
        <authorList>
            <person name="Delattre M."/>
        </authorList>
    </citation>
    <scope>NUCLEOTIDE SEQUENCE</scope>
    <source>
        <strain evidence="3">AF72</strain>
    </source>
</reference>
<keyword evidence="4" id="KW-1185">Reference proteome</keyword>
<dbReference type="InterPro" id="IPR036056">
    <property type="entry name" value="Fibrinogen-like_C"/>
</dbReference>
<gene>
    <name evidence="3" type="ORF">MSPICULIGERA_LOCUS21712</name>
</gene>
<evidence type="ECO:0000259" key="2">
    <source>
        <dbReference type="PROSITE" id="PS51406"/>
    </source>
</evidence>
<dbReference type="Pfam" id="PF00147">
    <property type="entry name" value="Fibrinogen_C"/>
    <property type="match status" value="1"/>
</dbReference>
<dbReference type="GO" id="GO:0005615">
    <property type="term" value="C:extracellular space"/>
    <property type="evidence" value="ECO:0007669"/>
    <property type="project" value="TreeGrafter"/>
</dbReference>
<keyword evidence="1" id="KW-0472">Membrane</keyword>
<dbReference type="SMART" id="SM00186">
    <property type="entry name" value="FBG"/>
    <property type="match status" value="1"/>
</dbReference>
<evidence type="ECO:0000313" key="4">
    <source>
        <dbReference type="Proteomes" id="UP001177023"/>
    </source>
</evidence>
<organism evidence="3 4">
    <name type="scientific">Mesorhabditis spiculigera</name>
    <dbReference type="NCBI Taxonomy" id="96644"/>
    <lineage>
        <taxon>Eukaryota</taxon>
        <taxon>Metazoa</taxon>
        <taxon>Ecdysozoa</taxon>
        <taxon>Nematoda</taxon>
        <taxon>Chromadorea</taxon>
        <taxon>Rhabditida</taxon>
        <taxon>Rhabditina</taxon>
        <taxon>Rhabditomorpha</taxon>
        <taxon>Rhabditoidea</taxon>
        <taxon>Rhabditidae</taxon>
        <taxon>Mesorhabditinae</taxon>
        <taxon>Mesorhabditis</taxon>
    </lineage>
</organism>
<keyword evidence="1" id="KW-1133">Transmembrane helix</keyword>
<proteinExistence type="predicted"/>
<feature type="transmembrane region" description="Helical" evidence="1">
    <location>
        <begin position="39"/>
        <end position="62"/>
    </location>
</feature>
<dbReference type="NCBIfam" id="NF040941">
    <property type="entry name" value="GGGWT_bact"/>
    <property type="match status" value="1"/>
</dbReference>
<dbReference type="AlphaFoldDB" id="A0AA36GFT5"/>
<dbReference type="PANTHER" id="PTHR19143:SF445">
    <property type="entry name" value="FIBRINOGEN C-TERMINAL DOMAIN-CONTAINING PROTEIN"/>
    <property type="match status" value="1"/>
</dbReference>
<evidence type="ECO:0000256" key="1">
    <source>
        <dbReference type="SAM" id="Phobius"/>
    </source>
</evidence>
<dbReference type="SUPFAM" id="SSF56496">
    <property type="entry name" value="Fibrinogen C-terminal domain-like"/>
    <property type="match status" value="1"/>
</dbReference>
<dbReference type="InterPro" id="IPR002181">
    <property type="entry name" value="Fibrinogen_a/b/g_C_dom"/>
</dbReference>
<dbReference type="Proteomes" id="UP001177023">
    <property type="component" value="Unassembled WGS sequence"/>
</dbReference>